<accession>A0A7X5UR61</accession>
<reference evidence="1 2" key="1">
    <citation type="submission" date="2020-03" db="EMBL/GenBank/DDBJ databases">
        <title>Sequencing the genomes of 1000 actinobacteria strains.</title>
        <authorList>
            <person name="Klenk H.-P."/>
        </authorList>
    </citation>
    <scope>NUCLEOTIDE SEQUENCE [LARGE SCALE GENOMIC DNA]</scope>
    <source>
        <strain evidence="1 2">DSM 45685</strain>
    </source>
</reference>
<dbReference type="SUPFAM" id="SSF53335">
    <property type="entry name" value="S-adenosyl-L-methionine-dependent methyltransferases"/>
    <property type="match status" value="1"/>
</dbReference>
<dbReference type="Pfam" id="PF04672">
    <property type="entry name" value="Methyltransf_19"/>
    <property type="match status" value="1"/>
</dbReference>
<gene>
    <name evidence="1" type="ORF">FHU38_002568</name>
</gene>
<dbReference type="AlphaFoldDB" id="A0A7X5UR61"/>
<dbReference type="InterPro" id="IPR029063">
    <property type="entry name" value="SAM-dependent_MTases_sf"/>
</dbReference>
<keyword evidence="2" id="KW-1185">Reference proteome</keyword>
<evidence type="ECO:0000313" key="1">
    <source>
        <dbReference type="EMBL" id="NIJ12224.1"/>
    </source>
</evidence>
<dbReference type="PIRSF" id="PIRSF017393">
    <property type="entry name" value="MTase_SAV2177"/>
    <property type="match status" value="1"/>
</dbReference>
<evidence type="ECO:0008006" key="3">
    <source>
        <dbReference type="Google" id="ProtNLM"/>
    </source>
</evidence>
<protein>
    <recommendedName>
        <fullName evidence="3">S-adenosyl methyltransferase</fullName>
    </recommendedName>
</protein>
<proteinExistence type="predicted"/>
<dbReference type="RefSeq" id="WP_167170671.1">
    <property type="nucleotide sequence ID" value="NZ_JAAOYM010000001.1"/>
</dbReference>
<organism evidence="1 2">
    <name type="scientific">Saccharomonospora amisosensis</name>
    <dbReference type="NCBI Taxonomy" id="1128677"/>
    <lineage>
        <taxon>Bacteria</taxon>
        <taxon>Bacillati</taxon>
        <taxon>Actinomycetota</taxon>
        <taxon>Actinomycetes</taxon>
        <taxon>Pseudonocardiales</taxon>
        <taxon>Pseudonocardiaceae</taxon>
        <taxon>Saccharomonospora</taxon>
    </lineage>
</organism>
<dbReference type="InterPro" id="IPR006764">
    <property type="entry name" value="SAM_dep_MeTrfase_SAV2177_type"/>
</dbReference>
<name>A0A7X5UR61_9PSEU</name>
<dbReference type="CDD" id="cd02440">
    <property type="entry name" value="AdoMet_MTases"/>
    <property type="match status" value="1"/>
</dbReference>
<dbReference type="Gene3D" id="3.40.50.150">
    <property type="entry name" value="Vaccinia Virus protein VP39"/>
    <property type="match status" value="1"/>
</dbReference>
<comment type="caution">
    <text evidence="1">The sequence shown here is derived from an EMBL/GenBank/DDBJ whole genome shotgun (WGS) entry which is preliminary data.</text>
</comment>
<sequence length="275" mass="30905">MSETHPPSAWLDTSKPSIARVYDASLGGKDNYEVDRQAYQRLLDVAPHQSEVSKMNRRWLVRVVRYLAKDIGIDQFLDLGSGLPTAENTHQVAQHSNPEARVVYVDIDPVCSAHGRALLEENEETRFVEGDLTKPAELLADPRINGFLDFDRPVVLMQCGTLHHVPDEGDPAGIMRAYIDALAPGSHVALTHFWDPCDEDPALHEQARKQEHMLTKLGLGSGWWRSRERIAELFGDLELLPPGLVELDRWWPTGPALREPWPEEHLILGGVGRKP</sequence>
<dbReference type="EMBL" id="JAAOYM010000001">
    <property type="protein sequence ID" value="NIJ12224.1"/>
    <property type="molecule type" value="Genomic_DNA"/>
</dbReference>
<evidence type="ECO:0000313" key="2">
    <source>
        <dbReference type="Proteomes" id="UP000545493"/>
    </source>
</evidence>
<dbReference type="Proteomes" id="UP000545493">
    <property type="component" value="Unassembled WGS sequence"/>
</dbReference>